<comment type="similarity">
    <text evidence="1">Belongs to the aspartyl/asparaginyl beta-hydroxylase family.</text>
</comment>
<feature type="domain" description="Aspartyl/asparaginy/proline hydroxylase" evidence="4">
    <location>
        <begin position="196"/>
        <end position="356"/>
    </location>
</feature>
<evidence type="ECO:0000256" key="3">
    <source>
        <dbReference type="ARBA" id="ARBA00023002"/>
    </source>
</evidence>
<dbReference type="Gene3D" id="2.60.120.330">
    <property type="entry name" value="B-lactam Antibiotic, Isopenicillin N Synthase, Chain"/>
    <property type="match status" value="1"/>
</dbReference>
<keyword evidence="2" id="KW-0223">Dioxygenase</keyword>
<dbReference type="AlphaFoldDB" id="A0AA52EFX7"/>
<evidence type="ECO:0000313" key="6">
    <source>
        <dbReference type="Proteomes" id="UP001268683"/>
    </source>
</evidence>
<evidence type="ECO:0000256" key="1">
    <source>
        <dbReference type="ARBA" id="ARBA00007730"/>
    </source>
</evidence>
<dbReference type="EMBL" id="CP123872">
    <property type="protein sequence ID" value="WND04051.1"/>
    <property type="molecule type" value="Genomic_DNA"/>
</dbReference>
<dbReference type="GO" id="GO:0051213">
    <property type="term" value="F:dioxygenase activity"/>
    <property type="evidence" value="ECO:0007669"/>
    <property type="project" value="UniProtKB-KW"/>
</dbReference>
<dbReference type="SUPFAM" id="SSF51197">
    <property type="entry name" value="Clavaminate synthase-like"/>
    <property type="match status" value="1"/>
</dbReference>
<proteinExistence type="inferred from homology"/>
<keyword evidence="3" id="KW-0560">Oxidoreductase</keyword>
<dbReference type="GO" id="GO:0016020">
    <property type="term" value="C:membrane"/>
    <property type="evidence" value="ECO:0007669"/>
    <property type="project" value="TreeGrafter"/>
</dbReference>
<dbReference type="RefSeq" id="WP_310799915.1">
    <property type="nucleotide sequence ID" value="NZ_CP123872.1"/>
</dbReference>
<dbReference type="InterPro" id="IPR007803">
    <property type="entry name" value="Asp/Arg/Pro-Hydrxlase"/>
</dbReference>
<organism evidence="5 6">
    <name type="scientific">Temperatibacter marinus</name>
    <dbReference type="NCBI Taxonomy" id="1456591"/>
    <lineage>
        <taxon>Bacteria</taxon>
        <taxon>Pseudomonadati</taxon>
        <taxon>Pseudomonadota</taxon>
        <taxon>Alphaproteobacteria</taxon>
        <taxon>Kordiimonadales</taxon>
        <taxon>Temperatibacteraceae</taxon>
        <taxon>Temperatibacter</taxon>
    </lineage>
</organism>
<reference evidence="5" key="1">
    <citation type="submission" date="2023-04" db="EMBL/GenBank/DDBJ databases">
        <title>Complete genome sequence of Temperatibacter marinus.</title>
        <authorList>
            <person name="Rong J.-C."/>
            <person name="Yi M.-L."/>
            <person name="Zhao Q."/>
        </authorList>
    </citation>
    <scope>NUCLEOTIDE SEQUENCE</scope>
    <source>
        <strain evidence="5">NBRC 110045</strain>
    </source>
</reference>
<dbReference type="InterPro" id="IPR051821">
    <property type="entry name" value="Asp/Asn_beta-hydroxylase"/>
</dbReference>
<evidence type="ECO:0000256" key="2">
    <source>
        <dbReference type="ARBA" id="ARBA00022964"/>
    </source>
</evidence>
<dbReference type="InterPro" id="IPR027443">
    <property type="entry name" value="IPNS-like_sf"/>
</dbReference>
<dbReference type="Proteomes" id="UP001268683">
    <property type="component" value="Chromosome"/>
</dbReference>
<dbReference type="PANTHER" id="PTHR46332:SF5">
    <property type="entry name" value="ASPARTATE BETA-HYDROXYLASE DOMAIN CONTAINING 2"/>
    <property type="match status" value="1"/>
</dbReference>
<evidence type="ECO:0000259" key="4">
    <source>
        <dbReference type="Pfam" id="PF05118"/>
    </source>
</evidence>
<evidence type="ECO:0000313" key="5">
    <source>
        <dbReference type="EMBL" id="WND04051.1"/>
    </source>
</evidence>
<dbReference type="KEGG" id="tmk:QGN29_06645"/>
<dbReference type="Pfam" id="PF05118">
    <property type="entry name" value="Asp_Arg_Hydrox"/>
    <property type="match status" value="1"/>
</dbReference>
<keyword evidence="6" id="KW-1185">Reference proteome</keyword>
<accession>A0AA52EFX7</accession>
<sequence>MSHQSIQQELQNCLNKGAGREALSLAKDLAAFGGTPPWMVIAKLCNSSGHHIEEEDALMHRLKEQRSDLGAISALAELKRKQDDRRAAESFYQLGLGTVAQMPNPPQAVINWISRAQDYLKEGKDVYSNHVLDHLSKSGIDLAKTSPQVQEAFTLLTGQSELFLQQPNMFFFPGLPHRAWFERKEFDWVEEVESYTEAIVDELSDIIGNANSFEPYVQGQPGRPSPNNPLLDDPSWGAGYLWKSGERQDALADKVPSAMKALEAVDMPLITDRAPMALFSRLKPDTHIKPHHGALNTRLICHLPLIVPEGCALRVGAETRSWETGKMFFFDDSIEHEAWNRGTADRTILLFEIWRPEISLEDREALTILFGAISNFNDTA</sequence>
<dbReference type="PANTHER" id="PTHR46332">
    <property type="entry name" value="ASPARTATE BETA-HYDROXYLASE DOMAIN-CONTAINING PROTEIN 2"/>
    <property type="match status" value="1"/>
</dbReference>
<gene>
    <name evidence="5" type="ORF">QGN29_06645</name>
</gene>
<name>A0AA52EFX7_9PROT</name>
<protein>
    <submittedName>
        <fullName evidence="5">Aspartyl/asparaginyl beta-hydroxylase domain-containing protein</fullName>
    </submittedName>
</protein>